<proteinExistence type="predicted"/>
<evidence type="ECO:0000313" key="1">
    <source>
        <dbReference type="EMBL" id="EJB33830.1"/>
    </source>
</evidence>
<comment type="caution">
    <text evidence="1">The sequence shown here is derived from an EMBL/GenBank/DDBJ whole genome shotgun (WGS) entry which is preliminary data.</text>
</comment>
<organism evidence="1 2">
    <name type="scientific">Helicobacter pylori NQ4053</name>
    <dbReference type="NCBI Taxonomy" id="992027"/>
    <lineage>
        <taxon>Bacteria</taxon>
        <taxon>Pseudomonadati</taxon>
        <taxon>Campylobacterota</taxon>
        <taxon>Epsilonproteobacteria</taxon>
        <taxon>Campylobacterales</taxon>
        <taxon>Helicobacteraceae</taxon>
        <taxon>Helicobacter</taxon>
    </lineage>
</organism>
<accession>J0J799</accession>
<name>J0J799_HELPX</name>
<protein>
    <submittedName>
        <fullName evidence="1">Uncharacterized protein</fullName>
    </submittedName>
</protein>
<reference evidence="1 2" key="1">
    <citation type="journal article" date="2013" name="Pathog. Dis.">
        <title>Genome sequences of 65 Helicobacter pylori strains isolated from asymptomatic individuals and patients with gastric cancer, peptic ulcer disease, or gastritis.</title>
        <authorList>
            <person name="Blanchard T.G."/>
            <person name="Czinn S.J."/>
            <person name="Correa P."/>
            <person name="Nakazawa T."/>
            <person name="Keelan M."/>
            <person name="Morningstar L."/>
            <person name="Santana-Cruz I."/>
            <person name="Maroo A."/>
            <person name="McCracken C."/>
            <person name="Shefchek K."/>
            <person name="Daugherty S."/>
            <person name="Song Y."/>
            <person name="Fraser C.M."/>
            <person name="Fricke W.F."/>
        </authorList>
    </citation>
    <scope>NUCLEOTIDE SEQUENCE [LARGE SCALE GENOMIC DNA]</scope>
    <source>
        <strain evidence="1 2">NQ4053</strain>
    </source>
</reference>
<dbReference type="PATRIC" id="fig|992027.3.peg.872"/>
<evidence type="ECO:0000313" key="2">
    <source>
        <dbReference type="Proteomes" id="UP000004260"/>
    </source>
</evidence>
<dbReference type="Proteomes" id="UP000004260">
    <property type="component" value="Unassembled WGS sequence"/>
</dbReference>
<dbReference type="AlphaFoldDB" id="J0J799"/>
<dbReference type="EMBL" id="AKNV01000004">
    <property type="protein sequence ID" value="EJB33830.1"/>
    <property type="molecule type" value="Genomic_DNA"/>
</dbReference>
<gene>
    <name evidence="1" type="ORF">HPNQ4053_0889</name>
</gene>
<sequence>MIKNYRFKKLWSASKFLYLEKQPKIFIKCCQILRLTPKNALMVKAIKR</sequence>